<evidence type="ECO:0000313" key="1">
    <source>
        <dbReference type="EMBL" id="CDQ09414.1"/>
    </source>
</evidence>
<evidence type="ECO:0000313" key="2">
    <source>
        <dbReference type="EMBL" id="SMH66348.1"/>
    </source>
</evidence>
<dbReference type="EMBL" id="LT841305">
    <property type="protein sequence ID" value="SMH66348.1"/>
    <property type="molecule type" value="Genomic_DNA"/>
</dbReference>
<keyword evidence="3" id="KW-1185">Reference proteome</keyword>
<dbReference type="AlphaFoldDB" id="A0A060US86"/>
<accession>A0A060US86</accession>
<reference evidence="2 3" key="3">
    <citation type="submission" date="2017-03" db="EMBL/GenBank/DDBJ databases">
        <authorList>
            <person name="Regsiter A."/>
            <person name="William W."/>
        </authorList>
    </citation>
    <scope>NUCLEOTIDE SEQUENCE [LARGE SCALE GENOMIC DNA]</scope>
    <source>
        <strain evidence="2">PRJEB5721</strain>
    </source>
</reference>
<proteinExistence type="predicted"/>
<reference evidence="1" key="1">
    <citation type="submission" date="2014-03" db="EMBL/GenBank/DDBJ databases">
        <authorList>
            <person name="Genoscope - CEA"/>
        </authorList>
    </citation>
    <scope>NUCLEOTIDE SEQUENCE [LARGE SCALE GENOMIC DNA]</scope>
    <source>
        <strain evidence="1">CF27</strain>
    </source>
</reference>
<name>A0A060US86_9PROT</name>
<dbReference type="Proteomes" id="UP000193925">
    <property type="component" value="Chromosome AFERRI"/>
</dbReference>
<reference evidence="1" key="2">
    <citation type="submission" date="2014-07" db="EMBL/GenBank/DDBJ databases">
        <title>Initial genome analysis of the psychrotolerant acidophile Acidithiobacillus ferrivorans CF27: insights into iron and sulfur oxidation pathways and into biofilm formation.</title>
        <authorList>
            <person name="Talla E."/>
            <person name="Hedrich S."/>
            <person name="Mangenot S."/>
            <person name="Ji B."/>
            <person name="Johnson D.B."/>
            <person name="Barbe V."/>
            <person name="Bonnefoy V."/>
        </authorList>
    </citation>
    <scope>NUCLEOTIDE SEQUENCE [LARGE SCALE GENOMIC DNA]</scope>
    <source>
        <strain evidence="1">CF27</strain>
    </source>
</reference>
<evidence type="ECO:0000313" key="3">
    <source>
        <dbReference type="Proteomes" id="UP000193925"/>
    </source>
</evidence>
<dbReference type="EMBL" id="CCCS020000023">
    <property type="protein sequence ID" value="CDQ09414.1"/>
    <property type="molecule type" value="Genomic_DNA"/>
</dbReference>
<sequence length="81" mass="9290">MELNAKPFDYGGLNNLCVISHHMDRKTVYELCAEGLRKSRADLSVVEITRKTLASPNSTHRMLTDLIENYFLPYGDYPNIK</sequence>
<protein>
    <submittedName>
        <fullName evidence="1">Uncharacterized protein</fullName>
    </submittedName>
</protein>
<gene>
    <name evidence="1" type="ORF">AFERRI_30060</name>
    <name evidence="2" type="ORF">AFERRI_30078</name>
</gene>
<organism evidence="1">
    <name type="scientific">Acidithiobacillus ferrivorans</name>
    <dbReference type="NCBI Taxonomy" id="160808"/>
    <lineage>
        <taxon>Bacteria</taxon>
        <taxon>Pseudomonadati</taxon>
        <taxon>Pseudomonadota</taxon>
        <taxon>Acidithiobacillia</taxon>
        <taxon>Acidithiobacillales</taxon>
        <taxon>Acidithiobacillaceae</taxon>
        <taxon>Acidithiobacillus</taxon>
    </lineage>
</organism>